<proteinExistence type="inferred from homology"/>
<dbReference type="HAMAP" id="MF_00203">
    <property type="entry name" value="UvrC"/>
    <property type="match status" value="1"/>
</dbReference>
<keyword evidence="1 7" id="KW-0963">Cytoplasm</keyword>
<dbReference type="Proteomes" id="UP000001399">
    <property type="component" value="Chromosome"/>
</dbReference>
<feature type="domain" description="GIY-YIG" evidence="10">
    <location>
        <begin position="39"/>
        <end position="117"/>
    </location>
</feature>
<reference evidence="13" key="1">
    <citation type="journal article" date="2011" name="J. Bacteriol.">
        <title>Genome sequences of eight morphologically diverse alphaproteobacteria.</title>
        <authorList>
            <consortium name="US DOE Joint Genome Institute"/>
            <person name="Brown P.J."/>
            <person name="Kysela D.T."/>
            <person name="Buechlein A."/>
            <person name="Hemmerich C."/>
            <person name="Brun Y.V."/>
        </authorList>
    </citation>
    <scope>NUCLEOTIDE SEQUENCE [LARGE SCALE GENOMIC DNA]</scope>
    <source>
        <strain evidence="13">ATCC 17100 / ATH 3.1.1 / DSM 162 / LMG 4299</strain>
    </source>
</reference>
<evidence type="ECO:0000256" key="8">
    <source>
        <dbReference type="SAM" id="MobiDB-lite"/>
    </source>
</evidence>
<dbReference type="OrthoDB" id="9804933at2"/>
<dbReference type="Pfam" id="PF02151">
    <property type="entry name" value="UVR"/>
    <property type="match status" value="1"/>
</dbReference>
<dbReference type="PROSITE" id="PS50164">
    <property type="entry name" value="GIY_YIG"/>
    <property type="match status" value="1"/>
</dbReference>
<dbReference type="GO" id="GO:0009381">
    <property type="term" value="F:excinuclease ABC activity"/>
    <property type="evidence" value="ECO:0007669"/>
    <property type="project" value="UniProtKB-UniRule"/>
</dbReference>
<evidence type="ECO:0000313" key="13">
    <source>
        <dbReference type="Proteomes" id="UP000001399"/>
    </source>
</evidence>
<comment type="subcellular location">
    <subcellularLocation>
        <location evidence="7">Cytoplasm</location>
    </subcellularLocation>
</comment>
<dbReference type="InterPro" id="IPR038476">
    <property type="entry name" value="UvrC_RNase_H_dom_sf"/>
</dbReference>
<dbReference type="InterPro" id="IPR000305">
    <property type="entry name" value="GIY-YIG_endonuc"/>
</dbReference>
<keyword evidence="3 7" id="KW-0228">DNA excision</keyword>
<dbReference type="SUPFAM" id="SSF47781">
    <property type="entry name" value="RuvA domain 2-like"/>
    <property type="match status" value="1"/>
</dbReference>
<comment type="subunit">
    <text evidence="7">Interacts with UvrB in an incision complex.</text>
</comment>
<dbReference type="PROSITE" id="PS50165">
    <property type="entry name" value="UVRC"/>
    <property type="match status" value="1"/>
</dbReference>
<dbReference type="GO" id="GO:0005737">
    <property type="term" value="C:cytoplasm"/>
    <property type="evidence" value="ECO:0007669"/>
    <property type="project" value="UniProtKB-SubCell"/>
</dbReference>
<name>E3I426_RHOVT</name>
<keyword evidence="4 7" id="KW-0267">Excision nuclease</keyword>
<evidence type="ECO:0000256" key="5">
    <source>
        <dbReference type="ARBA" id="ARBA00023204"/>
    </source>
</evidence>
<comment type="similarity">
    <text evidence="7">Belongs to the UvrC family.</text>
</comment>
<evidence type="ECO:0000259" key="11">
    <source>
        <dbReference type="PROSITE" id="PS50165"/>
    </source>
</evidence>
<protein>
    <recommendedName>
        <fullName evidence="7">UvrABC system protein C</fullName>
        <shortName evidence="7">Protein UvrC</shortName>
    </recommendedName>
    <alternativeName>
        <fullName evidence="7">Excinuclease ABC subunit C</fullName>
    </alternativeName>
</protein>
<dbReference type="PANTHER" id="PTHR30562">
    <property type="entry name" value="UVRC/OXIDOREDUCTASE"/>
    <property type="match status" value="1"/>
</dbReference>
<accession>E3I426</accession>
<dbReference type="Gene3D" id="1.10.150.20">
    <property type="entry name" value="5' to 3' exonuclease, C-terminal subdomain"/>
    <property type="match status" value="1"/>
</dbReference>
<dbReference type="EMBL" id="CP002292">
    <property type="protein sequence ID" value="ADP72675.1"/>
    <property type="molecule type" value="Genomic_DNA"/>
</dbReference>
<dbReference type="GO" id="GO:0006289">
    <property type="term" value="P:nucleotide-excision repair"/>
    <property type="evidence" value="ECO:0007669"/>
    <property type="project" value="UniProtKB-UniRule"/>
</dbReference>
<dbReference type="GO" id="GO:0009432">
    <property type="term" value="P:SOS response"/>
    <property type="evidence" value="ECO:0007669"/>
    <property type="project" value="UniProtKB-UniRule"/>
</dbReference>
<evidence type="ECO:0000313" key="12">
    <source>
        <dbReference type="EMBL" id="ADP72675.1"/>
    </source>
</evidence>
<dbReference type="NCBIfam" id="TIGR00194">
    <property type="entry name" value="uvrC"/>
    <property type="match status" value="1"/>
</dbReference>
<dbReference type="eggNOG" id="COG0322">
    <property type="taxonomic scope" value="Bacteria"/>
</dbReference>
<dbReference type="GO" id="GO:0009380">
    <property type="term" value="C:excinuclease repair complex"/>
    <property type="evidence" value="ECO:0007669"/>
    <property type="project" value="InterPro"/>
</dbReference>
<evidence type="ECO:0000256" key="4">
    <source>
        <dbReference type="ARBA" id="ARBA00022881"/>
    </source>
</evidence>
<keyword evidence="13" id="KW-1185">Reference proteome</keyword>
<dbReference type="Pfam" id="PF14520">
    <property type="entry name" value="HHH_5"/>
    <property type="match status" value="1"/>
</dbReference>
<dbReference type="NCBIfam" id="NF001824">
    <property type="entry name" value="PRK00558.1-5"/>
    <property type="match status" value="1"/>
</dbReference>
<dbReference type="Pfam" id="PF08459">
    <property type="entry name" value="UvrC_RNaseH_dom"/>
    <property type="match status" value="1"/>
</dbReference>
<evidence type="ECO:0000256" key="3">
    <source>
        <dbReference type="ARBA" id="ARBA00022769"/>
    </source>
</evidence>
<evidence type="ECO:0000256" key="1">
    <source>
        <dbReference type="ARBA" id="ARBA00022490"/>
    </source>
</evidence>
<comment type="function">
    <text evidence="7">The UvrABC repair system catalyzes the recognition and processing of DNA lesions. UvrC both incises the 5' and 3' sides of the lesion. The N-terminal half is responsible for the 3' incision and the C-terminal half is responsible for the 5' incision.</text>
</comment>
<dbReference type="InterPro" id="IPR036876">
    <property type="entry name" value="UVR_dom_sf"/>
</dbReference>
<dbReference type="GO" id="GO:0003677">
    <property type="term" value="F:DNA binding"/>
    <property type="evidence" value="ECO:0007669"/>
    <property type="project" value="UniProtKB-UniRule"/>
</dbReference>
<dbReference type="InterPro" id="IPR050066">
    <property type="entry name" value="UvrABC_protein_C"/>
</dbReference>
<gene>
    <name evidence="7" type="primary">uvrC</name>
    <name evidence="12" type="ordered locus">Rvan_3495</name>
</gene>
<dbReference type="InterPro" id="IPR047296">
    <property type="entry name" value="GIY-YIG_UvrC_Cho"/>
</dbReference>
<evidence type="ECO:0000256" key="6">
    <source>
        <dbReference type="ARBA" id="ARBA00023236"/>
    </source>
</evidence>
<dbReference type="HOGENOM" id="CLU_014841_3_0_5"/>
<dbReference type="CDD" id="cd10434">
    <property type="entry name" value="GIY-YIG_UvrC_Cho"/>
    <property type="match status" value="1"/>
</dbReference>
<dbReference type="InterPro" id="IPR001162">
    <property type="entry name" value="UvrC_RNase_H_dom"/>
</dbReference>
<dbReference type="InterPro" id="IPR001943">
    <property type="entry name" value="UVR_dom"/>
</dbReference>
<dbReference type="KEGG" id="rva:Rvan_3495"/>
<dbReference type="InterPro" id="IPR010994">
    <property type="entry name" value="RuvA_2-like"/>
</dbReference>
<keyword evidence="6 7" id="KW-0742">SOS response</keyword>
<dbReference type="Gene3D" id="4.10.860.10">
    <property type="entry name" value="UVR domain"/>
    <property type="match status" value="1"/>
</dbReference>
<dbReference type="SMART" id="SM00465">
    <property type="entry name" value="GIYc"/>
    <property type="match status" value="1"/>
</dbReference>
<feature type="region of interest" description="Disordered" evidence="8">
    <location>
        <begin position="510"/>
        <end position="534"/>
    </location>
</feature>
<evidence type="ECO:0000256" key="7">
    <source>
        <dbReference type="HAMAP-Rule" id="MF_00203"/>
    </source>
</evidence>
<sequence length="689" mass="75757">MPDIEDTIEVESDLAPEDAASAPETGPQVIHRYVKHLGTGPGVYRMVDLAGEVIYVGKARNLKNRVQNYTRMGGHTNRIAAMIRATATMEFVNTRTEAEALLLEANLIKRFKPRYNVSFRDDKSFPYIVIRRDQEAAQIAKHRGARTVKGDYFGPFASAGAVNRTINTLQRAFLLRTCADSVYDSRTRPCLLFQIKRCAGPCTREIPLDDYSKLVDEATAFLSGKTDAVQRKLNTLMEEAAEALEFERAAKYRNRLWALAHVQAHQGINPKGVEEADVFAIAQQGGQTCIEVFFFRSGQNWGNRAYFPRADKSLSPAEVLGSFISQFYDDKLVPRCVFLSEEVPEQSLISEALSTKLGRKVDVVTPRRGEKRELVDYAHQNAREALGRKLAETTSNARLLAGVAQVFGLERVPRRIEVYDNSHIMGTNAVGGMIVAGPEGFAKNHYRKFNIRTADLTPGDDFGMMREVLTRRFKRLLKEHGLPAGETAASGDTPPEAAVAAAEAGAVAAVDTSSLSPPVEEEYTEEENGDAAAQGGDLGAWPDLLLIDGGAGQLSAAREVLAELGLHGLAIAGIAKGPDRNAGRERFFMPGKPPFSLPLNDPVLYFVQRLRDEAHRFAIGSHRAKRKKAMTENELDGIPGIGPTRKRALLKHFGSAKAVSRAGLSDLRAVDGISAAMAQQIYDWYNDRK</sequence>
<evidence type="ECO:0000259" key="9">
    <source>
        <dbReference type="PROSITE" id="PS50151"/>
    </source>
</evidence>
<evidence type="ECO:0000259" key="10">
    <source>
        <dbReference type="PROSITE" id="PS50164"/>
    </source>
</evidence>
<dbReference type="InterPro" id="IPR004791">
    <property type="entry name" value="UvrC"/>
</dbReference>
<organism evidence="12 13">
    <name type="scientific">Rhodomicrobium vannielii (strain ATCC 17100 / DSM 162 / LMG 4299 / NCIMB 10020 / ATH 3.1.1)</name>
    <dbReference type="NCBI Taxonomy" id="648757"/>
    <lineage>
        <taxon>Bacteria</taxon>
        <taxon>Pseudomonadati</taxon>
        <taxon>Pseudomonadota</taxon>
        <taxon>Alphaproteobacteria</taxon>
        <taxon>Hyphomicrobiales</taxon>
        <taxon>Hyphomicrobiaceae</taxon>
        <taxon>Rhodomicrobium</taxon>
    </lineage>
</organism>
<keyword evidence="5 7" id="KW-0234">DNA repair</keyword>
<dbReference type="InterPro" id="IPR003583">
    <property type="entry name" value="Hlx-hairpin-Hlx_DNA-bd_motif"/>
</dbReference>
<dbReference type="SUPFAM" id="SSF82771">
    <property type="entry name" value="GIY-YIG endonuclease"/>
    <property type="match status" value="1"/>
</dbReference>
<dbReference type="Gene3D" id="3.40.1440.10">
    <property type="entry name" value="GIY-YIG endonuclease"/>
    <property type="match status" value="1"/>
</dbReference>
<dbReference type="STRING" id="648757.Rvan_3495"/>
<dbReference type="Gene3D" id="3.30.420.340">
    <property type="entry name" value="UvrC, RNAse H endonuclease domain"/>
    <property type="match status" value="1"/>
</dbReference>
<dbReference type="RefSeq" id="WP_013421033.1">
    <property type="nucleotide sequence ID" value="NC_014664.1"/>
</dbReference>
<feature type="domain" description="UVR" evidence="9">
    <location>
        <begin position="227"/>
        <end position="262"/>
    </location>
</feature>
<dbReference type="SMART" id="SM00278">
    <property type="entry name" value="HhH1"/>
    <property type="match status" value="2"/>
</dbReference>
<dbReference type="FunFam" id="3.40.1440.10:FF:000001">
    <property type="entry name" value="UvrABC system protein C"/>
    <property type="match status" value="1"/>
</dbReference>
<evidence type="ECO:0000256" key="2">
    <source>
        <dbReference type="ARBA" id="ARBA00022763"/>
    </source>
</evidence>
<feature type="compositionally biased region" description="Acidic residues" evidence="8">
    <location>
        <begin position="519"/>
        <end position="529"/>
    </location>
</feature>
<feature type="domain" description="UvrC family homology region profile" evidence="11">
    <location>
        <begin position="278"/>
        <end position="561"/>
    </location>
</feature>
<dbReference type="PANTHER" id="PTHR30562:SF1">
    <property type="entry name" value="UVRABC SYSTEM PROTEIN C"/>
    <property type="match status" value="1"/>
</dbReference>
<dbReference type="InterPro" id="IPR035901">
    <property type="entry name" value="GIY-YIG_endonuc_sf"/>
</dbReference>
<dbReference type="Pfam" id="PF01541">
    <property type="entry name" value="GIY-YIG"/>
    <property type="match status" value="1"/>
</dbReference>
<dbReference type="AlphaFoldDB" id="E3I426"/>
<keyword evidence="2 7" id="KW-0227">DNA damage</keyword>
<dbReference type="Pfam" id="PF22920">
    <property type="entry name" value="UvrC_RNaseH"/>
    <property type="match status" value="1"/>
</dbReference>
<dbReference type="SUPFAM" id="SSF46600">
    <property type="entry name" value="C-terminal UvrC-binding domain of UvrB"/>
    <property type="match status" value="1"/>
</dbReference>
<dbReference type="PROSITE" id="PS50151">
    <property type="entry name" value="UVR"/>
    <property type="match status" value="1"/>
</dbReference>